<dbReference type="GO" id="GO:0046394">
    <property type="term" value="P:carboxylic acid biosynthetic process"/>
    <property type="evidence" value="ECO:0007669"/>
    <property type="project" value="UniProtKB-ARBA"/>
</dbReference>
<dbReference type="SUPFAM" id="SSF56752">
    <property type="entry name" value="D-aminoacid aminotransferase-like PLP-dependent enzymes"/>
    <property type="match status" value="1"/>
</dbReference>
<dbReference type="GO" id="GO:0016829">
    <property type="term" value="F:lyase activity"/>
    <property type="evidence" value="ECO:0007669"/>
    <property type="project" value="UniProtKB-KW"/>
</dbReference>
<evidence type="ECO:0000256" key="3">
    <source>
        <dbReference type="ARBA" id="ARBA00005072"/>
    </source>
</evidence>
<keyword evidence="9" id="KW-0456">Lyase</keyword>
<dbReference type="InterPro" id="IPR001544">
    <property type="entry name" value="Aminotrans_IV"/>
</dbReference>
<name>A0A6J4PIT9_9BACT</name>
<evidence type="ECO:0000256" key="1">
    <source>
        <dbReference type="ARBA" id="ARBA00004824"/>
    </source>
</evidence>
<comment type="catalytic activity">
    <reaction evidence="6">
        <text>L-valine + 2-oxoglutarate = 3-methyl-2-oxobutanoate + L-glutamate</text>
        <dbReference type="Rhea" id="RHEA:24813"/>
        <dbReference type="ChEBI" id="CHEBI:11851"/>
        <dbReference type="ChEBI" id="CHEBI:16810"/>
        <dbReference type="ChEBI" id="CHEBI:29985"/>
        <dbReference type="ChEBI" id="CHEBI:57762"/>
        <dbReference type="EC" id="2.6.1.42"/>
    </reaction>
</comment>
<comment type="catalytic activity">
    <reaction evidence="8">
        <text>L-leucine + 2-oxoglutarate = 4-methyl-2-oxopentanoate + L-glutamate</text>
        <dbReference type="Rhea" id="RHEA:18321"/>
        <dbReference type="ChEBI" id="CHEBI:16810"/>
        <dbReference type="ChEBI" id="CHEBI:17865"/>
        <dbReference type="ChEBI" id="CHEBI:29985"/>
        <dbReference type="ChEBI" id="CHEBI:57427"/>
        <dbReference type="EC" id="2.6.1.42"/>
    </reaction>
</comment>
<dbReference type="AlphaFoldDB" id="A0A6J4PIT9"/>
<dbReference type="PANTHER" id="PTHR42743:SF11">
    <property type="entry name" value="AMINODEOXYCHORISMATE LYASE"/>
    <property type="match status" value="1"/>
</dbReference>
<comment type="pathway">
    <text evidence="3">Amino-acid biosynthesis; L-leucine biosynthesis; L-leucine from 3-methyl-2-oxobutanoate: step 4/4.</text>
</comment>
<comment type="pathway">
    <text evidence="2">Amino-acid biosynthesis; L-valine biosynthesis; L-valine from pyruvate: step 4/4.</text>
</comment>
<evidence type="ECO:0000313" key="9">
    <source>
        <dbReference type="EMBL" id="CAA9417074.1"/>
    </source>
</evidence>
<sequence>MPFAWINGSFVDEDAASVSVRDTGLLHAASVFTTMRAYGGRVFRLDRHLARLRSSCEALFVPLVQKDDALTEACDELLARNELQDARLRLTVTRGRQTTDPLHGPRLDPTTILTAAPLDAYPEEYYRRGMTAIVLDEQKLNPYDVTAGHKTSNYLSRFAALREATRRGAGEALWFNVHNFLQSGSVTNVLLVKGRALHTPPTNEELRDERVRAATVYPKSNVLPGVTRGVVFDLAADAGVEVVTRGLTINDLLEADEVFVTNSSMGVMPVCRVERKAIGADEPGPVTRRLMAAYAELVERADGPGAA</sequence>
<dbReference type="InterPro" id="IPR036038">
    <property type="entry name" value="Aminotransferase-like"/>
</dbReference>
<gene>
    <name evidence="9" type="ORF">AVDCRST_MAG64-3072</name>
</gene>
<evidence type="ECO:0000256" key="2">
    <source>
        <dbReference type="ARBA" id="ARBA00004931"/>
    </source>
</evidence>
<dbReference type="EMBL" id="CADCUQ010000597">
    <property type="protein sequence ID" value="CAA9417074.1"/>
    <property type="molecule type" value="Genomic_DNA"/>
</dbReference>
<dbReference type="GO" id="GO:0005829">
    <property type="term" value="C:cytosol"/>
    <property type="evidence" value="ECO:0007669"/>
    <property type="project" value="TreeGrafter"/>
</dbReference>
<evidence type="ECO:0000256" key="6">
    <source>
        <dbReference type="ARBA" id="ARBA00048212"/>
    </source>
</evidence>
<evidence type="ECO:0000256" key="8">
    <source>
        <dbReference type="ARBA" id="ARBA00049229"/>
    </source>
</evidence>
<accession>A0A6J4PIT9</accession>
<evidence type="ECO:0000256" key="7">
    <source>
        <dbReference type="ARBA" id="ARBA00048798"/>
    </source>
</evidence>
<evidence type="ECO:0000256" key="5">
    <source>
        <dbReference type="ARBA" id="ARBA00013053"/>
    </source>
</evidence>
<evidence type="ECO:0000256" key="4">
    <source>
        <dbReference type="ARBA" id="ARBA00009320"/>
    </source>
</evidence>
<dbReference type="Gene3D" id="3.30.470.10">
    <property type="match status" value="1"/>
</dbReference>
<dbReference type="Gene3D" id="3.20.10.10">
    <property type="entry name" value="D-amino Acid Aminotransferase, subunit A, domain 2"/>
    <property type="match status" value="1"/>
</dbReference>
<dbReference type="GO" id="GO:0004084">
    <property type="term" value="F:branched-chain-amino-acid transaminase activity"/>
    <property type="evidence" value="ECO:0007669"/>
    <property type="project" value="UniProtKB-EC"/>
</dbReference>
<comment type="catalytic activity">
    <reaction evidence="7">
        <text>L-isoleucine + 2-oxoglutarate = (S)-3-methyl-2-oxopentanoate + L-glutamate</text>
        <dbReference type="Rhea" id="RHEA:24801"/>
        <dbReference type="ChEBI" id="CHEBI:16810"/>
        <dbReference type="ChEBI" id="CHEBI:29985"/>
        <dbReference type="ChEBI" id="CHEBI:35146"/>
        <dbReference type="ChEBI" id="CHEBI:58045"/>
        <dbReference type="EC" id="2.6.1.42"/>
    </reaction>
</comment>
<comment type="similarity">
    <text evidence="4">Belongs to the class-IV pyridoxal-phosphate-dependent aminotransferase family.</text>
</comment>
<dbReference type="PANTHER" id="PTHR42743">
    <property type="entry name" value="AMINO-ACID AMINOTRANSFERASE"/>
    <property type="match status" value="1"/>
</dbReference>
<proteinExistence type="inferred from homology"/>
<dbReference type="InterPro" id="IPR043131">
    <property type="entry name" value="BCAT-like_N"/>
</dbReference>
<organism evidence="9">
    <name type="scientific">uncultured Phycisphaerae bacterium</name>
    <dbReference type="NCBI Taxonomy" id="904963"/>
    <lineage>
        <taxon>Bacteria</taxon>
        <taxon>Pseudomonadati</taxon>
        <taxon>Planctomycetota</taxon>
        <taxon>Phycisphaerae</taxon>
        <taxon>environmental samples</taxon>
    </lineage>
</organism>
<dbReference type="InterPro" id="IPR043132">
    <property type="entry name" value="BCAT-like_C"/>
</dbReference>
<reference evidence="9" key="1">
    <citation type="submission" date="2020-02" db="EMBL/GenBank/DDBJ databases">
        <authorList>
            <person name="Meier V. D."/>
        </authorList>
    </citation>
    <scope>NUCLEOTIDE SEQUENCE</scope>
    <source>
        <strain evidence="9">AVDCRST_MAG64</strain>
    </source>
</reference>
<dbReference type="EC" id="2.6.1.42" evidence="5"/>
<dbReference type="InterPro" id="IPR050571">
    <property type="entry name" value="Class-IV_PLP-Dep_Aminotrnsfr"/>
</dbReference>
<protein>
    <recommendedName>
        <fullName evidence="5">branched-chain-amino-acid transaminase</fullName>
        <ecNumber evidence="5">2.6.1.42</ecNumber>
    </recommendedName>
</protein>
<dbReference type="Pfam" id="PF01063">
    <property type="entry name" value="Aminotran_4"/>
    <property type="match status" value="1"/>
</dbReference>
<comment type="pathway">
    <text evidence="1">Amino-acid biosynthesis; L-isoleucine biosynthesis; L-isoleucine from 2-oxobutanoate: step 4/4.</text>
</comment>